<dbReference type="AlphaFoldDB" id="A0A1F5Z804"/>
<dbReference type="EMBL" id="MFJC01000060">
    <property type="protein sequence ID" value="OGG08578.1"/>
    <property type="molecule type" value="Genomic_DNA"/>
</dbReference>
<dbReference type="PROSITE" id="PS50975">
    <property type="entry name" value="ATP_GRASP"/>
    <property type="match status" value="1"/>
</dbReference>
<evidence type="ECO:0000256" key="1">
    <source>
        <dbReference type="PROSITE-ProRule" id="PRU00409"/>
    </source>
</evidence>
<dbReference type="GO" id="GO:0005524">
    <property type="term" value="F:ATP binding"/>
    <property type="evidence" value="ECO:0007669"/>
    <property type="project" value="UniProtKB-UniRule"/>
</dbReference>
<keyword evidence="1" id="KW-0067">ATP-binding</keyword>
<dbReference type="GO" id="GO:0046872">
    <property type="term" value="F:metal ion binding"/>
    <property type="evidence" value="ECO:0007669"/>
    <property type="project" value="InterPro"/>
</dbReference>
<dbReference type="Proteomes" id="UP000176854">
    <property type="component" value="Unassembled WGS sequence"/>
</dbReference>
<comment type="caution">
    <text evidence="3">The sequence shown here is derived from an EMBL/GenBank/DDBJ whole genome shotgun (WGS) entry which is preliminary data.</text>
</comment>
<evidence type="ECO:0000313" key="4">
    <source>
        <dbReference type="Proteomes" id="UP000176854"/>
    </source>
</evidence>
<reference evidence="3 4" key="1">
    <citation type="journal article" date="2016" name="Nat. Commun.">
        <title>Thousands of microbial genomes shed light on interconnected biogeochemical processes in an aquifer system.</title>
        <authorList>
            <person name="Anantharaman K."/>
            <person name="Brown C.T."/>
            <person name="Hug L.A."/>
            <person name="Sharon I."/>
            <person name="Castelle C.J."/>
            <person name="Probst A.J."/>
            <person name="Thomas B.C."/>
            <person name="Singh A."/>
            <person name="Wilkins M.J."/>
            <person name="Karaoz U."/>
            <person name="Brodie E.L."/>
            <person name="Williams K.H."/>
            <person name="Hubbard S.S."/>
            <person name="Banfield J.F."/>
        </authorList>
    </citation>
    <scope>NUCLEOTIDE SEQUENCE [LARGE SCALE GENOMIC DNA]</scope>
</reference>
<dbReference type="SUPFAM" id="SSF56059">
    <property type="entry name" value="Glutathione synthetase ATP-binding domain-like"/>
    <property type="match status" value="1"/>
</dbReference>
<feature type="domain" description="ATP-grasp" evidence="2">
    <location>
        <begin position="180"/>
        <end position="394"/>
    </location>
</feature>
<dbReference type="InterPro" id="IPR011761">
    <property type="entry name" value="ATP-grasp"/>
</dbReference>
<evidence type="ECO:0000313" key="3">
    <source>
        <dbReference type="EMBL" id="OGG08578.1"/>
    </source>
</evidence>
<keyword evidence="1" id="KW-0547">Nucleotide-binding</keyword>
<accession>A0A1F5Z804</accession>
<proteinExistence type="predicted"/>
<gene>
    <name evidence="3" type="ORF">A2154_00485</name>
</gene>
<protein>
    <recommendedName>
        <fullName evidence="2">ATP-grasp domain-containing protein</fullName>
    </recommendedName>
</protein>
<evidence type="ECO:0000259" key="2">
    <source>
        <dbReference type="PROSITE" id="PS50975"/>
    </source>
</evidence>
<organism evidence="3 4">
    <name type="scientific">Candidatus Gottesmanbacteria bacterium RBG_16_43_7</name>
    <dbReference type="NCBI Taxonomy" id="1798373"/>
    <lineage>
        <taxon>Bacteria</taxon>
        <taxon>Candidatus Gottesmaniibacteriota</taxon>
    </lineage>
</organism>
<name>A0A1F5Z804_9BACT</name>
<dbReference type="STRING" id="1798373.A2154_00485"/>
<sequence length="469" mass="52924">MNSPDELPGGDKPHSEYTIYISNLSEDVWPFINAMSDPVERQKEIDENATLSDRDLFTLAQEDNILLLTPRRISDSFLNYYRQLTGKKNFRIIAPATHSGEICRDIIKDRRAFEAVVDAANSSRKLSLVSYSTTIEFLRLAEELRGRGIEVLTPESPGADNAWTVNFYGSKSGIRQLAQQSVAVEPDFVMPDGIILVGIEDAARVAAKWYIKNNGVVIKTNKGHSGAGLLIFRPGDLPLDYGQSQKQILDTLKKDRYWNQFPIIIEDFIVAQSTVGGGFPNAEYRILKNGHIDFLYYCSLRVTAGGVFKGIEVHRDVIADKPGAQIVDTGFFIGERLAAAGYRGYYDVDFVAAKSGKLYVTESNVRRTGGTHVYHTAVRLFGKDFMYETFTLSNNMYELPRYRSFTFEQIYDMLQPVLYDKTTKEVLIISSENVLSMSCLGYIIFGKTRKRAMEIEEEMMRLLQVAETS</sequence>